<dbReference type="RefSeq" id="XP_017688622.1">
    <property type="nucleotide sequence ID" value="XM_017833133.1"/>
</dbReference>
<gene>
    <name evidence="13" type="primary">DOPEY2</name>
</gene>
<dbReference type="GeneID" id="108506282"/>
<dbReference type="GO" id="GO:0000139">
    <property type="term" value="C:Golgi membrane"/>
    <property type="evidence" value="ECO:0007669"/>
    <property type="project" value="UniProtKB-SubCell"/>
</dbReference>
<dbReference type="GO" id="GO:0005802">
    <property type="term" value="C:trans-Golgi network"/>
    <property type="evidence" value="ECO:0007669"/>
    <property type="project" value="TreeGrafter"/>
</dbReference>
<keyword evidence="3" id="KW-0653">Protein transport</keyword>
<comment type="similarity">
    <text evidence="6">Belongs to the DOP1 family.</text>
</comment>
<reference evidence="13" key="1">
    <citation type="submission" date="2025-08" db="UniProtKB">
        <authorList>
            <consortium name="RefSeq"/>
        </authorList>
    </citation>
    <scope>IDENTIFICATION</scope>
</reference>
<dbReference type="InterPro" id="IPR040314">
    <property type="entry name" value="DOP1"/>
</dbReference>
<feature type="domain" description="DOP1-like TPR" evidence="11">
    <location>
        <begin position="1203"/>
        <end position="1580"/>
    </location>
</feature>
<accession>A0A6J0IPR2</accession>
<keyword evidence="5" id="KW-0472">Membrane</keyword>
<dbReference type="OrthoDB" id="297643at2759"/>
<keyword evidence="4" id="KW-0333">Golgi apparatus</keyword>
<evidence type="ECO:0000256" key="3">
    <source>
        <dbReference type="ARBA" id="ARBA00022927"/>
    </source>
</evidence>
<evidence type="ECO:0000313" key="12">
    <source>
        <dbReference type="Proteomes" id="UP000504624"/>
    </source>
</evidence>
<feature type="region of interest" description="Disordered" evidence="7">
    <location>
        <begin position="1069"/>
        <end position="1147"/>
    </location>
</feature>
<feature type="domain" description="DOP1-like middle TPR" evidence="9">
    <location>
        <begin position="324"/>
        <end position="509"/>
    </location>
</feature>
<dbReference type="GO" id="GO:0005829">
    <property type="term" value="C:cytosol"/>
    <property type="evidence" value="ECO:0007669"/>
    <property type="project" value="GOC"/>
</dbReference>
<feature type="region of interest" description="Disordered" evidence="7">
    <location>
        <begin position="2094"/>
        <end position="2119"/>
    </location>
</feature>
<feature type="domain" description="DOP1-like C-terminal" evidence="10">
    <location>
        <begin position="1751"/>
        <end position="2230"/>
    </location>
</feature>
<dbReference type="Pfam" id="PF24597">
    <property type="entry name" value="TPR_DOP1_M"/>
    <property type="match status" value="1"/>
</dbReference>
<dbReference type="PANTHER" id="PTHR14042:SF23">
    <property type="entry name" value="PROTEIN DOPEY-2"/>
    <property type="match status" value="1"/>
</dbReference>
<dbReference type="Pfam" id="PF24598">
    <property type="entry name" value="DOP1_C"/>
    <property type="match status" value="1"/>
</dbReference>
<feature type="compositionally biased region" description="Basic and acidic residues" evidence="7">
    <location>
        <begin position="1096"/>
        <end position="1112"/>
    </location>
</feature>
<feature type="region of interest" description="Disordered" evidence="7">
    <location>
        <begin position="650"/>
        <end position="683"/>
    </location>
</feature>
<dbReference type="GO" id="GO:0006895">
    <property type="term" value="P:Golgi to endosome transport"/>
    <property type="evidence" value="ECO:0007669"/>
    <property type="project" value="InterPro"/>
</dbReference>
<sequence length="2280" mass="256867">MDPEEQDLLGDYRYRNYSSAIEKALRNFESSSEWADLISSLGKLNKALQSNLKYSLLPRKLIISKRLSQCLHPALPSGVHLKALETYEIIFKIIGTKWLAKDLFLYSSGLFPLLANAAMSVRPVLLGLYEKYFLPLQKSLLPGLQAFVIGLLPGLEEGSEIYDRTDALLVKLSLLMGQEVFYGALWGSVLVSPSIRLPASLFVVSHINREQSGKQQKYMLGTDHKLTIKSLCVSVLDSNVLVQRNTLEAILFFFPFYTALDCNESTILLPRADLIYILSAATQTLLRRDMSLNRRLYAWLLGSDIKGGTFAPDSTTSEDQAVYFFGKYSKDLLVESLIVILHQKFPECDNTEEQHQAYLKPFRILISLLDKPEIGPQVVGDLFLEVLRAFYSYCKDALGSDLQLSYNQSGNILASAIKENKNASEIVKTVNLLITSLSTDFLWDYMTRCFEDCFRSKSSEMRYPLENISTPPTISELCTLLVFLLDVIPLELYSEVQTQYLPQMLSYMVQSLLENMELLGLPELTHALKTCFKVLSKVQMPPSYLDIETGSGNGSPVPKEDVDITLETKSVLQEEEEAPFQPLKSEDSGIGLSASSPELSQHLGVPTVTLERDDVWKKGGSIQKTLLCIQELVAKFSSKYIFGVQLQETSNERGSAMNPSGKEKKENGYRFPESASKKKSPWDAKQITVPQVKQMLSDLFSARGSPFRSKSSSPLLPDHDSGSKKEKEEEEWDLEQVMLVLGPLKGDCKEAFSAACHLLLDCTTFPVYLSEEEMEQLYLSLFEVPGCDPSFPLWLRSLMTICCCVNDCYVQNVSIFTLLEVINHSQSLALVIEDRMKRYKVSSHNPFLGKLQMVTLPPIAPGVLKMISEKTDFYQRVACVLWNQLNKETREHHIPCVELFYRLHCLAPSANICEDIICHALLDRDKGTRLEALFRFSVMWHLTREIQGSRVTSHNRSFDRSLFVVLDSLNCSDGAIGAAAQGWLIRALSLNDVARILEPILLLLLHPRTQRTSIHYIKQKHSADFIHDWLCKKKAPMKESGISESNSEENLPLSQFTTVDREAIWAEVEKDPELKPENDGPCNPIISQEADGDQDNSEHTESADTSTGHDSENTSSFSPSLELQEVSNEDNDREAPNPGNALNSLLSDSSKSSAALNLVRADSERTQASESLSSDEEVDLELQEITHSRLLKQQKEKQEMVEALFKHMLLYLQPYDSRRVLYAFSVLEAVLKTNPKEFIEAVASTSMDTSSTAHLNLIYNLLARHQEALVGQSFYGKLQPQSPTVCPHSLLIELLTYLCLSFLRSYYPCCLKVTHRDLLGNRDVQVKSVEVLIRVVAQLATVAKAAESRNVEFIRSLLGRCKVQEFVLLSLSASMYVSQKRYELLLADGAGRGAEEELWEESLINFGHDQIWSEHPLQIELLKLLQVLIVLEHHLGQTPEEQENQPDLSKEWQQALNFQQAIGAMQYVYPHPITSQGLFVSAVVRGLQPEYGYGMHPTWVGLVTSSLPYFGKSLGWTVAPFVVQICKNLDELVKQYENEAVKASAKTSASLTSKRENVTPDYPLTLLEGLTTIGHFCLLDHPNPTKKSCLAEPANLRNARNAILEELPRIINTMSLLWSVIKREDSQKRPTDFFGTTKGSSSVYFKATKTLRMKILDFLNPLTAQLGIQLMAAIAAVWNSKKPHRSQSKTKILPVASASQLVLVDLICALNTLKIDTILHLIKEVVKKPAQIKGEEKSSLVDIPMLQFSYAFIQRLPVSALQENFQPLLGLLKESVQLNLAPPGHFLLLSTLNDFVTRTPTLENKKDQKDLQEVTQKILEAVGTVAGSSLEQTSWLSRNLEVKAQPQILPDDFNMEDVNDTSVAPSSMVSASAPSIYSVQALSLLAEVLASLLDMVYRSDEKDKAVPLISRLLYYVFPYLRNHSAYNIPSFRAGAQLLSSLSGYAYTKRAWKKEVLELYMDPSFFQMDTSCTHWRSIIDHLLTHEKTMFKDLMNMQSSALKLYPSFEQKAMLLKRQAFAVFSGETDQYHLYLPLIQERLTENLRVGQTSLVAAQMFLFFRVLLLRISPQHLTSLWPIMVTELIQTFLQLEEDLTEEEEPSKSNSKLGKQRAPGDGSGSDIPHNELSLYLSACKFLDTALSFPPDRMHLFQMYKWAFVPEVDTESCPVTSHLVENHQECRPHIVRIMDLLKMKYREPNHSEGIPKKHRFPLLSLRSVSSITQLMPFFQTLCWAFTANRSESQNSHPSPAVSMDCVGSSSTPKILQQLEDSVECDFLENMES</sequence>
<feature type="region of interest" description="Disordered" evidence="7">
    <location>
        <begin position="703"/>
        <end position="729"/>
    </location>
</feature>
<evidence type="ECO:0000259" key="9">
    <source>
        <dbReference type="Pfam" id="PF24597"/>
    </source>
</evidence>
<dbReference type="InterPro" id="IPR007249">
    <property type="entry name" value="DOP1_N"/>
</dbReference>
<dbReference type="Proteomes" id="UP000504624">
    <property type="component" value="Unplaced"/>
</dbReference>
<dbReference type="InterPro" id="IPR056458">
    <property type="entry name" value="TPR_DOP1_M"/>
</dbReference>
<evidence type="ECO:0000259" key="11">
    <source>
        <dbReference type="Pfam" id="PF24601"/>
    </source>
</evidence>
<feature type="compositionally biased region" description="Basic and acidic residues" evidence="7">
    <location>
        <begin position="717"/>
        <end position="727"/>
    </location>
</feature>
<dbReference type="InterPro" id="IPR056457">
    <property type="entry name" value="DOP1_C"/>
</dbReference>
<feature type="domain" description="DOP1 N-terminal" evidence="8">
    <location>
        <begin position="12"/>
        <end position="304"/>
    </location>
</feature>
<evidence type="ECO:0000256" key="2">
    <source>
        <dbReference type="ARBA" id="ARBA00022448"/>
    </source>
</evidence>
<evidence type="ECO:0000256" key="4">
    <source>
        <dbReference type="ARBA" id="ARBA00023034"/>
    </source>
</evidence>
<dbReference type="Pfam" id="PF04118">
    <property type="entry name" value="Dopey_N"/>
    <property type="match status" value="1"/>
</dbReference>
<evidence type="ECO:0000259" key="8">
    <source>
        <dbReference type="Pfam" id="PF04118"/>
    </source>
</evidence>
<dbReference type="InterPro" id="IPR056459">
    <property type="entry name" value="TPR_DOP1"/>
</dbReference>
<dbReference type="CTD" id="9980"/>
<evidence type="ECO:0000259" key="10">
    <source>
        <dbReference type="Pfam" id="PF24598"/>
    </source>
</evidence>
<dbReference type="PANTHER" id="PTHR14042">
    <property type="entry name" value="DOPEY-RELATED"/>
    <property type="match status" value="1"/>
</dbReference>
<dbReference type="Pfam" id="PF24601">
    <property type="entry name" value="TPR_DOP1"/>
    <property type="match status" value="1"/>
</dbReference>
<organism evidence="12 13">
    <name type="scientific">Lepidothrix coronata</name>
    <name type="common">blue-crowned manakin</name>
    <dbReference type="NCBI Taxonomy" id="321398"/>
    <lineage>
        <taxon>Eukaryota</taxon>
        <taxon>Metazoa</taxon>
        <taxon>Chordata</taxon>
        <taxon>Craniata</taxon>
        <taxon>Vertebrata</taxon>
        <taxon>Euteleostomi</taxon>
        <taxon>Archelosauria</taxon>
        <taxon>Archosauria</taxon>
        <taxon>Dinosauria</taxon>
        <taxon>Saurischia</taxon>
        <taxon>Theropoda</taxon>
        <taxon>Coelurosauria</taxon>
        <taxon>Aves</taxon>
        <taxon>Neognathae</taxon>
        <taxon>Neoaves</taxon>
        <taxon>Telluraves</taxon>
        <taxon>Australaves</taxon>
        <taxon>Passeriformes</taxon>
        <taxon>Pipridae</taxon>
        <taxon>Lepidothrix</taxon>
    </lineage>
</organism>
<keyword evidence="2" id="KW-0813">Transport</keyword>
<evidence type="ECO:0000313" key="13">
    <source>
        <dbReference type="RefSeq" id="XP_017688622.1"/>
    </source>
</evidence>
<feature type="compositionally biased region" description="Basic and acidic residues" evidence="7">
    <location>
        <begin position="1069"/>
        <end position="1078"/>
    </location>
</feature>
<name>A0A6J0IPR2_9PASS</name>
<proteinExistence type="inferred from homology"/>
<comment type="subcellular location">
    <subcellularLocation>
        <location evidence="1">Golgi apparatus membrane</location>
        <topology evidence="1">Peripheral membrane protein</topology>
    </subcellularLocation>
</comment>
<keyword evidence="12" id="KW-1185">Reference proteome</keyword>
<evidence type="ECO:0000256" key="5">
    <source>
        <dbReference type="ARBA" id="ARBA00023136"/>
    </source>
</evidence>
<evidence type="ECO:0000256" key="1">
    <source>
        <dbReference type="ARBA" id="ARBA00004395"/>
    </source>
</evidence>
<protein>
    <submittedName>
        <fullName evidence="13">Protein dopey-2 isoform X2</fullName>
    </submittedName>
</protein>
<evidence type="ECO:0000256" key="7">
    <source>
        <dbReference type="SAM" id="MobiDB-lite"/>
    </source>
</evidence>
<dbReference type="GO" id="GO:0005768">
    <property type="term" value="C:endosome"/>
    <property type="evidence" value="ECO:0007669"/>
    <property type="project" value="TreeGrafter"/>
</dbReference>
<dbReference type="GO" id="GO:0015031">
    <property type="term" value="P:protein transport"/>
    <property type="evidence" value="ECO:0007669"/>
    <property type="project" value="UniProtKB-KW"/>
</dbReference>
<evidence type="ECO:0000256" key="6">
    <source>
        <dbReference type="ARBA" id="ARBA00046326"/>
    </source>
</evidence>